<dbReference type="Pfam" id="PF00043">
    <property type="entry name" value="GST_C"/>
    <property type="match status" value="1"/>
</dbReference>
<dbReference type="SFLD" id="SFLDS00019">
    <property type="entry name" value="Glutathione_Transferase_(cytos"/>
    <property type="match status" value="1"/>
</dbReference>
<dbReference type="SUPFAM" id="SSF47616">
    <property type="entry name" value="GST C-terminal domain-like"/>
    <property type="match status" value="1"/>
</dbReference>
<dbReference type="SUPFAM" id="SSF52833">
    <property type="entry name" value="Thioredoxin-like"/>
    <property type="match status" value="1"/>
</dbReference>
<evidence type="ECO:0000259" key="5">
    <source>
        <dbReference type="PROSITE" id="PS50405"/>
    </source>
</evidence>
<proteinExistence type="inferred from homology"/>
<dbReference type="InParanoid" id="A0A7C8N0X8"/>
<dbReference type="EMBL" id="WUBL01000003">
    <property type="protein sequence ID" value="KAF2973015.1"/>
    <property type="molecule type" value="Genomic_DNA"/>
</dbReference>
<dbReference type="Proteomes" id="UP000481858">
    <property type="component" value="Unassembled WGS sequence"/>
</dbReference>
<dbReference type="PANTHER" id="PTHR44051:SF20">
    <property type="entry name" value="GLUTATHIONE TRANSFERASE 1 (EUROFUNG)"/>
    <property type="match status" value="1"/>
</dbReference>
<protein>
    <recommendedName>
        <fullName evidence="2">glutathione transferase</fullName>
        <ecNumber evidence="2">2.5.1.18</ecNumber>
    </recommendedName>
</protein>
<evidence type="ECO:0000313" key="6">
    <source>
        <dbReference type="EMBL" id="KAF2973015.1"/>
    </source>
</evidence>
<keyword evidence="3" id="KW-0808">Transferase</keyword>
<dbReference type="GO" id="GO:0004364">
    <property type="term" value="F:glutathione transferase activity"/>
    <property type="evidence" value="ECO:0007669"/>
    <property type="project" value="UniProtKB-EC"/>
</dbReference>
<evidence type="ECO:0000256" key="4">
    <source>
        <dbReference type="ARBA" id="ARBA00047960"/>
    </source>
</evidence>
<gene>
    <name evidence="6" type="ORF">GQX73_g508</name>
</gene>
<evidence type="ECO:0000256" key="3">
    <source>
        <dbReference type="ARBA" id="ARBA00022679"/>
    </source>
</evidence>
<dbReference type="Gene3D" id="3.10.490.10">
    <property type="entry name" value="Gamma-glutamyl cyclotransferase-like"/>
    <property type="match status" value="1"/>
</dbReference>
<organism evidence="6 7">
    <name type="scientific">Xylaria multiplex</name>
    <dbReference type="NCBI Taxonomy" id="323545"/>
    <lineage>
        <taxon>Eukaryota</taxon>
        <taxon>Fungi</taxon>
        <taxon>Dikarya</taxon>
        <taxon>Ascomycota</taxon>
        <taxon>Pezizomycotina</taxon>
        <taxon>Sordariomycetes</taxon>
        <taxon>Xylariomycetidae</taxon>
        <taxon>Xylariales</taxon>
        <taxon>Xylariaceae</taxon>
        <taxon>Xylaria</taxon>
    </lineage>
</organism>
<feature type="domain" description="GST C-terminal" evidence="5">
    <location>
        <begin position="250"/>
        <end position="381"/>
    </location>
</feature>
<evidence type="ECO:0000256" key="1">
    <source>
        <dbReference type="ARBA" id="ARBA00007409"/>
    </source>
</evidence>
<name>A0A7C8N0X8_9PEZI</name>
<dbReference type="PROSITE" id="PS50405">
    <property type="entry name" value="GST_CTER"/>
    <property type="match status" value="1"/>
</dbReference>
<comment type="similarity">
    <text evidence="1">Belongs to the GST superfamily.</text>
</comment>
<dbReference type="PANTHER" id="PTHR44051">
    <property type="entry name" value="GLUTATHIONE S-TRANSFERASE-RELATED"/>
    <property type="match status" value="1"/>
</dbReference>
<dbReference type="InterPro" id="IPR040079">
    <property type="entry name" value="Glutathione_S-Trfase"/>
</dbReference>
<dbReference type="InterPro" id="IPR004046">
    <property type="entry name" value="GST_C"/>
</dbReference>
<sequence>MVLVSTLGRPVGNVWYLAYGSNLSSSKFVRDRGIRPLAAVLVAVPGFTLAMESAGVPYREPSSEGGGIAYKEINVRVIPLKISAKSESKSLYEVSNEDLIEARTLNLVVNGAIESSYPPDYQLYLKGIRTYQPATHPRARLGAELFLSLWIPIMTMAEKITKISIVWFGDEYGNAPYAIILLIRAVCPHIISCIDTRDEWFYGVHPERTVPALKDQDLETGETFTVFEGTACLQYLASKFDKDGLWTGKTEAEKGKVMSWTAYQTAGIGPTAKYWLYFLRGYPTRNDPVQLPRTIEKLHSNVLRQWDILENRLSEVEQKYVALKDRPTIADLSYLPFAMPWMFDFFHVSIDKWPQIALWSKRMMARPAVKYVLDVAPRYGN</sequence>
<dbReference type="AlphaFoldDB" id="A0A7C8N0X8"/>
<comment type="caution">
    <text evidence="6">The sequence shown here is derived from an EMBL/GenBank/DDBJ whole genome shotgun (WGS) entry which is preliminary data.</text>
</comment>
<keyword evidence="7" id="KW-1185">Reference proteome</keyword>
<dbReference type="InterPro" id="IPR036282">
    <property type="entry name" value="Glutathione-S-Trfase_C_sf"/>
</dbReference>
<dbReference type="InterPro" id="IPR036249">
    <property type="entry name" value="Thioredoxin-like_sf"/>
</dbReference>
<evidence type="ECO:0000313" key="7">
    <source>
        <dbReference type="Proteomes" id="UP000481858"/>
    </source>
</evidence>
<dbReference type="EC" id="2.5.1.18" evidence="2"/>
<dbReference type="OrthoDB" id="2789670at2759"/>
<comment type="catalytic activity">
    <reaction evidence="4">
        <text>RX + glutathione = an S-substituted glutathione + a halide anion + H(+)</text>
        <dbReference type="Rhea" id="RHEA:16437"/>
        <dbReference type="ChEBI" id="CHEBI:15378"/>
        <dbReference type="ChEBI" id="CHEBI:16042"/>
        <dbReference type="ChEBI" id="CHEBI:17792"/>
        <dbReference type="ChEBI" id="CHEBI:57925"/>
        <dbReference type="ChEBI" id="CHEBI:90779"/>
        <dbReference type="EC" id="2.5.1.18"/>
    </reaction>
</comment>
<reference evidence="6 7" key="1">
    <citation type="submission" date="2019-12" db="EMBL/GenBank/DDBJ databases">
        <title>Draft genome sequence of the ascomycete Xylaria multiplex DSM 110363.</title>
        <authorList>
            <person name="Buettner E."/>
            <person name="Kellner H."/>
        </authorList>
    </citation>
    <scope>NUCLEOTIDE SEQUENCE [LARGE SCALE GENOMIC DNA]</scope>
    <source>
        <strain evidence="6 7">DSM 110363</strain>
    </source>
</reference>
<accession>A0A7C8N0X8</accession>
<dbReference type="Gene3D" id="1.20.1050.130">
    <property type="match status" value="1"/>
</dbReference>
<evidence type="ECO:0000256" key="2">
    <source>
        <dbReference type="ARBA" id="ARBA00012452"/>
    </source>
</evidence>
<dbReference type="InterPro" id="IPR010987">
    <property type="entry name" value="Glutathione-S-Trfase_C-like"/>
</dbReference>